<feature type="disulfide bond" evidence="1">
    <location>
        <begin position="133"/>
        <end position="142"/>
    </location>
</feature>
<dbReference type="GeneID" id="109481630"/>
<accession>A0A6P4ZSG0</accession>
<dbReference type="CDD" id="cd00054">
    <property type="entry name" value="EGF_CA"/>
    <property type="match status" value="1"/>
</dbReference>
<evidence type="ECO:0000259" key="2">
    <source>
        <dbReference type="PROSITE" id="PS50026"/>
    </source>
</evidence>
<sequence>MTNSNVRATCEKLGMGYPCLHRGGDGCSNSYFHTPGCVEFNTTSADCYTFSVIANEVCPGVDKAYDCPALDDVFLYHQSWRSGDGAYGLDLQTTSYAVPGAGKYNLWALCAGVFQCMGGGTPVDQIGNYTCDCPKGTTGDRCETGER</sequence>
<feature type="domain" description="EGF-like" evidence="2">
    <location>
        <begin position="106"/>
        <end position="143"/>
    </location>
</feature>
<keyword evidence="3" id="KW-1185">Reference proteome</keyword>
<protein>
    <submittedName>
        <fullName evidence="4">Uncharacterized protein LOC109481630</fullName>
    </submittedName>
</protein>
<gene>
    <name evidence="4" type="primary">LOC109481630</name>
</gene>
<comment type="caution">
    <text evidence="1">Lacks conserved residue(s) required for the propagation of feature annotation.</text>
</comment>
<dbReference type="PROSITE" id="PS00022">
    <property type="entry name" value="EGF_1"/>
    <property type="match status" value="1"/>
</dbReference>
<evidence type="ECO:0000313" key="3">
    <source>
        <dbReference type="Proteomes" id="UP000515135"/>
    </source>
</evidence>
<organism evidence="3 4">
    <name type="scientific">Branchiostoma belcheri</name>
    <name type="common">Amphioxus</name>
    <dbReference type="NCBI Taxonomy" id="7741"/>
    <lineage>
        <taxon>Eukaryota</taxon>
        <taxon>Metazoa</taxon>
        <taxon>Chordata</taxon>
        <taxon>Cephalochordata</taxon>
        <taxon>Leptocardii</taxon>
        <taxon>Amphioxiformes</taxon>
        <taxon>Branchiostomatidae</taxon>
        <taxon>Branchiostoma</taxon>
    </lineage>
</organism>
<dbReference type="Proteomes" id="UP000515135">
    <property type="component" value="Unplaced"/>
</dbReference>
<dbReference type="PROSITE" id="PS50026">
    <property type="entry name" value="EGF_3"/>
    <property type="match status" value="1"/>
</dbReference>
<evidence type="ECO:0000256" key="1">
    <source>
        <dbReference type="PROSITE-ProRule" id="PRU00076"/>
    </source>
</evidence>
<dbReference type="AlphaFoldDB" id="A0A6P4ZSG0"/>
<dbReference type="InterPro" id="IPR000742">
    <property type="entry name" value="EGF"/>
</dbReference>
<proteinExistence type="predicted"/>
<keyword evidence="1" id="KW-1015">Disulfide bond</keyword>
<dbReference type="Gene3D" id="2.10.25.10">
    <property type="entry name" value="Laminin"/>
    <property type="match status" value="1"/>
</dbReference>
<dbReference type="KEGG" id="bbel:109481630"/>
<reference evidence="4" key="1">
    <citation type="submission" date="2025-08" db="UniProtKB">
        <authorList>
            <consortium name="RefSeq"/>
        </authorList>
    </citation>
    <scope>IDENTIFICATION</scope>
    <source>
        <tissue evidence="4">Gonad</tissue>
    </source>
</reference>
<keyword evidence="1" id="KW-0245">EGF-like domain</keyword>
<dbReference type="SUPFAM" id="SSF57196">
    <property type="entry name" value="EGF/Laminin"/>
    <property type="match status" value="1"/>
</dbReference>
<dbReference type="RefSeq" id="XP_019639768.1">
    <property type="nucleotide sequence ID" value="XM_019784209.1"/>
</dbReference>
<name>A0A6P4ZSG0_BRABE</name>
<evidence type="ECO:0000313" key="4">
    <source>
        <dbReference type="RefSeq" id="XP_019639768.1"/>
    </source>
</evidence>